<dbReference type="CDD" id="cd08760">
    <property type="entry name" value="Cyt_b561_FRRS1_like"/>
    <property type="match status" value="1"/>
</dbReference>
<comment type="subcellular location">
    <subcellularLocation>
        <location evidence="2">Membrane</location>
        <topology evidence="2">Multi-pass membrane protein</topology>
    </subcellularLocation>
</comment>
<dbReference type="InterPro" id="IPR045150">
    <property type="entry name" value="CYB561D1/2"/>
</dbReference>
<evidence type="ECO:0000256" key="2">
    <source>
        <dbReference type="ARBA" id="ARBA00004141"/>
    </source>
</evidence>
<feature type="transmembrane region" description="Helical" evidence="12">
    <location>
        <begin position="124"/>
        <end position="141"/>
    </location>
</feature>
<evidence type="ECO:0000259" key="14">
    <source>
        <dbReference type="PROSITE" id="PS50939"/>
    </source>
</evidence>
<comment type="cofactor">
    <cofactor evidence="1">
        <name>heme b</name>
        <dbReference type="ChEBI" id="CHEBI:60344"/>
    </cofactor>
</comment>
<feature type="transmembrane region" description="Helical" evidence="12">
    <location>
        <begin position="187"/>
        <end position="207"/>
    </location>
</feature>
<feature type="chain" id="PRO_5044264906" evidence="13">
    <location>
        <begin position="22"/>
        <end position="247"/>
    </location>
</feature>
<sequence>MVQILRRLLFVLIFLVYSVNSYQSSSKSMHSHKNITHDPQKMKPQLSFQITLHALLLWFSVGFLMPLGILIVRISHKVQCCRKLKLLFYCHVFLQITAVLIALAGAALSVKYFENSFDNTHQKIGLGLYAFILIQPLIGFYRPKRGVKLRSLWYFVHWLIGTGVCIMGIVNIYIGLHAFHAKTSKSVRLWIVLFTAEIFIFVFVYLMQDRWEHIKKQGVILGNEQIRPTDQSSPSNQKDGNEGLVAV</sequence>
<keyword evidence="3" id="KW-0813">Transport</keyword>
<dbReference type="SMART" id="SM00665">
    <property type="entry name" value="B561"/>
    <property type="match status" value="1"/>
</dbReference>
<keyword evidence="15" id="KW-1185">Reference proteome</keyword>
<keyword evidence="7" id="KW-0249">Electron transport</keyword>
<dbReference type="PANTHER" id="PTHR15422:SF24">
    <property type="entry name" value="DOMON RELATED DOMAIN-CONTAINING PROTEIN"/>
    <property type="match status" value="1"/>
</dbReference>
<dbReference type="RefSeq" id="XP_039122967.1">
    <property type="nucleotide sequence ID" value="XM_039267033.1"/>
</dbReference>
<keyword evidence="8 12" id="KW-1133">Transmembrane helix</keyword>
<feature type="transmembrane region" description="Helical" evidence="12">
    <location>
        <begin position="50"/>
        <end position="74"/>
    </location>
</feature>
<evidence type="ECO:0000256" key="9">
    <source>
        <dbReference type="ARBA" id="ARBA00023004"/>
    </source>
</evidence>
<keyword evidence="9" id="KW-0408">Iron</keyword>
<dbReference type="Pfam" id="PF03188">
    <property type="entry name" value="Cytochrom_B561"/>
    <property type="match status" value="1"/>
</dbReference>
<evidence type="ECO:0000256" key="10">
    <source>
        <dbReference type="ARBA" id="ARBA00023136"/>
    </source>
</evidence>
<dbReference type="PROSITE" id="PS50939">
    <property type="entry name" value="CYTOCHROME_B561"/>
    <property type="match status" value="1"/>
</dbReference>
<evidence type="ECO:0000256" key="1">
    <source>
        <dbReference type="ARBA" id="ARBA00001970"/>
    </source>
</evidence>
<evidence type="ECO:0000256" key="4">
    <source>
        <dbReference type="ARBA" id="ARBA00022617"/>
    </source>
</evidence>
<keyword evidence="6" id="KW-0479">Metal-binding</keyword>
<dbReference type="PANTHER" id="PTHR15422">
    <property type="entry name" value="OS05G0565100 PROTEIN"/>
    <property type="match status" value="1"/>
</dbReference>
<evidence type="ECO:0000256" key="8">
    <source>
        <dbReference type="ARBA" id="ARBA00022989"/>
    </source>
</evidence>
<dbReference type="AlphaFoldDB" id="A0AB40B7J8"/>
<feature type="region of interest" description="Disordered" evidence="11">
    <location>
        <begin position="227"/>
        <end position="247"/>
    </location>
</feature>
<accession>A0AB40B7J8</accession>
<evidence type="ECO:0000256" key="3">
    <source>
        <dbReference type="ARBA" id="ARBA00022448"/>
    </source>
</evidence>
<protein>
    <submittedName>
        <fullName evidence="16">Cytochrome b561 domain-containing protein At2g30890-like</fullName>
    </submittedName>
</protein>
<keyword evidence="10 12" id="KW-0472">Membrane</keyword>
<dbReference type="GO" id="GO:0046872">
    <property type="term" value="F:metal ion binding"/>
    <property type="evidence" value="ECO:0007669"/>
    <property type="project" value="UniProtKB-KW"/>
</dbReference>
<evidence type="ECO:0000256" key="5">
    <source>
        <dbReference type="ARBA" id="ARBA00022692"/>
    </source>
</evidence>
<evidence type="ECO:0000256" key="6">
    <source>
        <dbReference type="ARBA" id="ARBA00022723"/>
    </source>
</evidence>
<dbReference type="GO" id="GO:0140575">
    <property type="term" value="F:transmembrane monodehydroascorbate reductase activity"/>
    <property type="evidence" value="ECO:0007669"/>
    <property type="project" value="InterPro"/>
</dbReference>
<keyword evidence="4" id="KW-0349">Heme</keyword>
<dbReference type="GO" id="GO:0016020">
    <property type="term" value="C:membrane"/>
    <property type="evidence" value="ECO:0007669"/>
    <property type="project" value="UniProtKB-SubCell"/>
</dbReference>
<evidence type="ECO:0000256" key="12">
    <source>
        <dbReference type="SAM" id="Phobius"/>
    </source>
</evidence>
<feature type="compositionally biased region" description="Polar residues" evidence="11">
    <location>
        <begin position="227"/>
        <end position="238"/>
    </location>
</feature>
<evidence type="ECO:0000256" key="11">
    <source>
        <dbReference type="SAM" id="MobiDB-lite"/>
    </source>
</evidence>
<feature type="transmembrane region" description="Helical" evidence="12">
    <location>
        <begin position="86"/>
        <end position="112"/>
    </location>
</feature>
<dbReference type="GeneID" id="120259433"/>
<reference evidence="16" key="1">
    <citation type="submission" date="2025-08" db="UniProtKB">
        <authorList>
            <consortium name="RefSeq"/>
        </authorList>
    </citation>
    <scope>IDENTIFICATION</scope>
</reference>
<dbReference type="GO" id="GO:0020037">
    <property type="term" value="F:heme binding"/>
    <property type="evidence" value="ECO:0007669"/>
    <property type="project" value="TreeGrafter"/>
</dbReference>
<dbReference type="Proteomes" id="UP001515500">
    <property type="component" value="Chromosome 4"/>
</dbReference>
<feature type="signal peptide" evidence="13">
    <location>
        <begin position="1"/>
        <end position="21"/>
    </location>
</feature>
<dbReference type="Gene3D" id="1.20.120.1770">
    <property type="match status" value="1"/>
</dbReference>
<feature type="transmembrane region" description="Helical" evidence="12">
    <location>
        <begin position="153"/>
        <end position="175"/>
    </location>
</feature>
<dbReference type="InterPro" id="IPR006593">
    <property type="entry name" value="Cyt_b561/ferric_Rdtase_TM"/>
</dbReference>
<keyword evidence="13" id="KW-0732">Signal</keyword>
<evidence type="ECO:0000256" key="7">
    <source>
        <dbReference type="ARBA" id="ARBA00022982"/>
    </source>
</evidence>
<feature type="domain" description="Cytochrome b561" evidence="14">
    <location>
        <begin position="11"/>
        <end position="215"/>
    </location>
</feature>
<name>A0AB40B7J8_DIOCR</name>
<keyword evidence="5 12" id="KW-0812">Transmembrane</keyword>
<proteinExistence type="predicted"/>
<gene>
    <name evidence="16" type="primary">LOC120259433</name>
</gene>
<evidence type="ECO:0000313" key="16">
    <source>
        <dbReference type="RefSeq" id="XP_039122967.1"/>
    </source>
</evidence>
<organism evidence="15 16">
    <name type="scientific">Dioscorea cayennensis subsp. rotundata</name>
    <name type="common">White Guinea yam</name>
    <name type="synonym">Dioscorea rotundata</name>
    <dbReference type="NCBI Taxonomy" id="55577"/>
    <lineage>
        <taxon>Eukaryota</taxon>
        <taxon>Viridiplantae</taxon>
        <taxon>Streptophyta</taxon>
        <taxon>Embryophyta</taxon>
        <taxon>Tracheophyta</taxon>
        <taxon>Spermatophyta</taxon>
        <taxon>Magnoliopsida</taxon>
        <taxon>Liliopsida</taxon>
        <taxon>Dioscoreales</taxon>
        <taxon>Dioscoreaceae</taxon>
        <taxon>Dioscorea</taxon>
    </lineage>
</organism>
<evidence type="ECO:0000313" key="15">
    <source>
        <dbReference type="Proteomes" id="UP001515500"/>
    </source>
</evidence>
<evidence type="ECO:0000256" key="13">
    <source>
        <dbReference type="SAM" id="SignalP"/>
    </source>
</evidence>